<evidence type="ECO:0000313" key="9">
    <source>
        <dbReference type="EMBL" id="KLT39004.1"/>
    </source>
</evidence>
<dbReference type="InterPro" id="IPR014730">
    <property type="entry name" value="ETF_a/b_N"/>
</dbReference>
<dbReference type="Gene3D" id="3.40.50.620">
    <property type="entry name" value="HUPs"/>
    <property type="match status" value="1"/>
</dbReference>
<keyword evidence="3 7" id="KW-0813">Transport</keyword>
<accession>A0A0J1AUP9</accession>
<comment type="cofactor">
    <cofactor evidence="7">
        <name>AMP</name>
        <dbReference type="ChEBI" id="CHEBI:456215"/>
    </cofactor>
    <text evidence="7">Binds 1 AMP per subunit.</text>
</comment>
<dbReference type="GeneID" id="28981621"/>
<comment type="similarity">
    <text evidence="2 7">Belongs to the ETF beta-subunit/FixA family.</text>
</comment>
<dbReference type="GO" id="GO:0009063">
    <property type="term" value="P:amino acid catabolic process"/>
    <property type="evidence" value="ECO:0007669"/>
    <property type="project" value="TreeGrafter"/>
</dbReference>
<evidence type="ECO:0000256" key="5">
    <source>
        <dbReference type="ARBA" id="ARBA00025416"/>
    </source>
</evidence>
<protein>
    <recommendedName>
        <fullName evidence="6 7">Probable electron transfer flavoprotein subunit beta</fullName>
    </recommendedName>
</protein>
<evidence type="ECO:0000256" key="4">
    <source>
        <dbReference type="ARBA" id="ARBA00022982"/>
    </source>
</evidence>
<dbReference type="Pfam" id="PF01012">
    <property type="entry name" value="ETF"/>
    <property type="match status" value="1"/>
</dbReference>
<dbReference type="GO" id="GO:0033539">
    <property type="term" value="P:fatty acid beta-oxidation using acyl-CoA dehydrogenase"/>
    <property type="evidence" value="ECO:0007669"/>
    <property type="project" value="TreeGrafter"/>
</dbReference>
<evidence type="ECO:0000259" key="8">
    <source>
        <dbReference type="SMART" id="SM00893"/>
    </source>
</evidence>
<dbReference type="EMBL" id="KQ087274">
    <property type="protein sequence ID" value="KLT39004.1"/>
    <property type="molecule type" value="Genomic_DNA"/>
</dbReference>
<comment type="subcellular location">
    <subcellularLocation>
        <location evidence="1 7">Mitochondrion matrix</location>
    </subcellularLocation>
</comment>
<dbReference type="PROSITE" id="PS01065">
    <property type="entry name" value="ETF_BETA"/>
    <property type="match status" value="1"/>
</dbReference>
<dbReference type="SUPFAM" id="SSF52402">
    <property type="entry name" value="Adenine nucleotide alpha hydrolases-like"/>
    <property type="match status" value="1"/>
</dbReference>
<keyword evidence="4 7" id="KW-0249">Electron transport</keyword>
<dbReference type="FunFam" id="3.40.50.620:FF:000011">
    <property type="entry name" value="Electron transfer flavoprotein subunit beta"/>
    <property type="match status" value="1"/>
</dbReference>
<reference evidence="9 10" key="1">
    <citation type="submission" date="2015-03" db="EMBL/GenBank/DDBJ databases">
        <title>Genomics and transcriptomics of the oil-accumulating basidiomycete yeast T. oleaginosus allow insights into substrate utilization and the diverse evolutionary trajectories of mating systems in fungi.</title>
        <authorList>
            <consortium name="DOE Joint Genome Institute"/>
            <person name="Kourist R."/>
            <person name="Kracht O."/>
            <person name="Bracharz F."/>
            <person name="Lipzen A."/>
            <person name="Nolan M."/>
            <person name="Ohm R."/>
            <person name="Grigoriev I."/>
            <person name="Sun S."/>
            <person name="Heitman J."/>
            <person name="Bruck T."/>
            <person name="Nowrousian M."/>
        </authorList>
    </citation>
    <scope>NUCLEOTIDE SEQUENCE [LARGE SCALE GENOMIC DNA]</scope>
    <source>
        <strain evidence="9 10">IBC0246</strain>
    </source>
</reference>
<dbReference type="InterPro" id="IPR000049">
    <property type="entry name" value="ET-Flavoprotein_bsu_CS"/>
</dbReference>
<proteinExistence type="inferred from homology"/>
<dbReference type="SMART" id="SM00893">
    <property type="entry name" value="ETF"/>
    <property type="match status" value="1"/>
</dbReference>
<dbReference type="InterPro" id="IPR033948">
    <property type="entry name" value="ETF_beta_N"/>
</dbReference>
<evidence type="ECO:0000256" key="6">
    <source>
        <dbReference type="ARBA" id="ARBA00070315"/>
    </source>
</evidence>
<gene>
    <name evidence="9" type="ORF">CC85DRAFT_266190</name>
</gene>
<dbReference type="InterPro" id="IPR012255">
    <property type="entry name" value="ETF_b"/>
</dbReference>
<comment type="subunit">
    <text evidence="7">Heterodimer of an alpha and a beta subunit.</text>
</comment>
<comment type="cofactor">
    <cofactor evidence="7">
        <name>FAD</name>
        <dbReference type="ChEBI" id="CHEBI:57692"/>
    </cofactor>
    <text evidence="7">Binds 1 FAD per dimer.</text>
</comment>
<dbReference type="GO" id="GO:0009055">
    <property type="term" value="F:electron transfer activity"/>
    <property type="evidence" value="ECO:0007669"/>
    <property type="project" value="InterPro"/>
</dbReference>
<dbReference type="GO" id="GO:0005759">
    <property type="term" value="C:mitochondrial matrix"/>
    <property type="evidence" value="ECO:0007669"/>
    <property type="project" value="UniProtKB-SubCell"/>
</dbReference>
<keyword evidence="10" id="KW-1185">Reference proteome</keyword>
<dbReference type="InterPro" id="IPR014729">
    <property type="entry name" value="Rossmann-like_a/b/a_fold"/>
</dbReference>
<sequence length="258" mass="27846">MFATRPARANILVPVKRAIDYAVKIRIAKDGKGVDTNVKYSMNPFDEIAMEEAVRMKEKDKDHKITAITVGPAKAIDTLRTALAMGADNAIHVQVGDNDIVEPLAVAQIIKKIAERDGNDLIIAGKQAIDDDTGATGGMLAGLLNWPQAQFASKLEVSKDGAVKVIREIDGGLETLETKLPLVVTTDLRLNEPRYPSLPNIMKAKKKKSEAIKPADLGVDITPRLETISVENPPERQGGGKVESVQELVAKLKEAGVI</sequence>
<dbReference type="RefSeq" id="XP_018275495.1">
    <property type="nucleotide sequence ID" value="XM_018421018.1"/>
</dbReference>
<keyword evidence="7" id="KW-0496">Mitochondrion</keyword>
<comment type="function">
    <text evidence="5 7">The electron transfer flavoprotein serves as a specific electron acceptor for several dehydrogenases, including five acyl-CoA dehydrogenases, glutaryl-CoA and sarcosine dehydrogenase. It transfers the electrons to the main mitochondrial respiratory chain via ETF-ubiquinone oxidoreductase (ETF dehydrogenase).</text>
</comment>
<dbReference type="Proteomes" id="UP000053611">
    <property type="component" value="Unassembled WGS sequence"/>
</dbReference>
<evidence type="ECO:0000256" key="1">
    <source>
        <dbReference type="ARBA" id="ARBA00004305"/>
    </source>
</evidence>
<dbReference type="STRING" id="879819.A0A0J1AUP9"/>
<evidence type="ECO:0000256" key="7">
    <source>
        <dbReference type="PIRNR" id="PIRNR000090"/>
    </source>
</evidence>
<evidence type="ECO:0000313" key="10">
    <source>
        <dbReference type="Proteomes" id="UP000053611"/>
    </source>
</evidence>
<dbReference type="PANTHER" id="PTHR21294:SF8">
    <property type="entry name" value="ELECTRON TRANSFER FLAVOPROTEIN SUBUNIT BETA"/>
    <property type="match status" value="1"/>
</dbReference>
<name>A0A0J1AUP9_9TREE</name>
<organism evidence="9 10">
    <name type="scientific">Cutaneotrichosporon oleaginosum</name>
    <dbReference type="NCBI Taxonomy" id="879819"/>
    <lineage>
        <taxon>Eukaryota</taxon>
        <taxon>Fungi</taxon>
        <taxon>Dikarya</taxon>
        <taxon>Basidiomycota</taxon>
        <taxon>Agaricomycotina</taxon>
        <taxon>Tremellomycetes</taxon>
        <taxon>Trichosporonales</taxon>
        <taxon>Trichosporonaceae</taxon>
        <taxon>Cutaneotrichosporon</taxon>
    </lineage>
</organism>
<feature type="domain" description="Electron transfer flavoprotein alpha/beta-subunit N-terminal" evidence="8">
    <location>
        <begin position="30"/>
        <end position="221"/>
    </location>
</feature>
<dbReference type="CDD" id="cd01714">
    <property type="entry name" value="ETF_beta"/>
    <property type="match status" value="1"/>
</dbReference>
<dbReference type="AlphaFoldDB" id="A0A0J1AUP9"/>
<dbReference type="OrthoDB" id="276685at2759"/>
<dbReference type="PIRSF" id="PIRSF000090">
    <property type="entry name" value="Beta-ETF"/>
    <property type="match status" value="1"/>
</dbReference>
<evidence type="ECO:0000256" key="2">
    <source>
        <dbReference type="ARBA" id="ARBA00007557"/>
    </source>
</evidence>
<dbReference type="PANTHER" id="PTHR21294">
    <property type="entry name" value="ELECTRON TRANSFER FLAVOPROTEIN BETA-SUBUNIT"/>
    <property type="match status" value="1"/>
</dbReference>
<evidence type="ECO:0000256" key="3">
    <source>
        <dbReference type="ARBA" id="ARBA00022448"/>
    </source>
</evidence>